<proteinExistence type="predicted"/>
<feature type="compositionally biased region" description="Gly residues" evidence="1">
    <location>
        <begin position="37"/>
        <end position="46"/>
    </location>
</feature>
<gene>
    <name evidence="2" type="ORF">ZEAMMB73_Zm00001d034863</name>
</gene>
<evidence type="ECO:0000256" key="1">
    <source>
        <dbReference type="SAM" id="MobiDB-lite"/>
    </source>
</evidence>
<feature type="region of interest" description="Disordered" evidence="1">
    <location>
        <begin position="1"/>
        <end position="96"/>
    </location>
</feature>
<dbReference type="EMBL" id="CM007647">
    <property type="protein sequence ID" value="ONM11636.1"/>
    <property type="molecule type" value="Genomic_DNA"/>
</dbReference>
<feature type="compositionally biased region" description="Low complexity" evidence="1">
    <location>
        <begin position="84"/>
        <end position="95"/>
    </location>
</feature>
<dbReference type="AlphaFoldDB" id="A0A1D6LC15"/>
<protein>
    <submittedName>
        <fullName evidence="2">Retrovirus-related Pol polyprotein from transposon TNT 1-94</fullName>
    </submittedName>
</protein>
<organism evidence="2">
    <name type="scientific">Zea mays</name>
    <name type="common">Maize</name>
    <dbReference type="NCBI Taxonomy" id="4577"/>
    <lineage>
        <taxon>Eukaryota</taxon>
        <taxon>Viridiplantae</taxon>
        <taxon>Streptophyta</taxon>
        <taxon>Embryophyta</taxon>
        <taxon>Tracheophyta</taxon>
        <taxon>Spermatophyta</taxon>
        <taxon>Magnoliopsida</taxon>
        <taxon>Liliopsida</taxon>
        <taxon>Poales</taxon>
        <taxon>Poaceae</taxon>
        <taxon>PACMAD clade</taxon>
        <taxon>Panicoideae</taxon>
        <taxon>Andropogonodae</taxon>
        <taxon>Andropogoneae</taxon>
        <taxon>Tripsacinae</taxon>
        <taxon>Zea</taxon>
    </lineage>
</organism>
<sequence length="280" mass="30206">MGGVELLQRGRPGGPRHGQPPRCRLLRSSRDELRRGGAAGVLGGAPGERRRQPPGRGRPVPGVPAGRGPRHGRRPLRAGQGAVPRRPLPGGRHPGAVAVLDGHAQERQHRPVPAMAHLPERQPRAPPRRSPLPLRRLPRVLLPRERGARGAAHHLLRRLQQPAGAGDPAAAAAPRVGRVRLPDGQGTGVGRRPQGVGPRRRRHVPGALLLPGPRHAAGQEAVDVARRRHGDIRQRQGRGGGVDAQWLRHPCAGQVYQVTATGQQQLLVDRHFNVTVRYAE</sequence>
<dbReference type="ExpressionAtlas" id="A0A1D6LC15">
    <property type="expression patterns" value="baseline and differential"/>
</dbReference>
<accession>A0A1D6LC15</accession>
<name>A0A1D6LC15_MAIZE</name>
<feature type="region of interest" description="Disordered" evidence="1">
    <location>
        <begin position="179"/>
        <end position="217"/>
    </location>
</feature>
<evidence type="ECO:0000313" key="2">
    <source>
        <dbReference type="EMBL" id="ONM11636.1"/>
    </source>
</evidence>
<reference evidence="2" key="1">
    <citation type="submission" date="2015-12" db="EMBL/GenBank/DDBJ databases">
        <title>Update maize B73 reference genome by single molecule sequencing technologies.</title>
        <authorList>
            <consortium name="Maize Genome Sequencing Project"/>
            <person name="Ware D."/>
        </authorList>
    </citation>
    <scope>NUCLEOTIDE SEQUENCE [LARGE SCALE GENOMIC DNA]</scope>
    <source>
        <tissue evidence="2">Seedling</tissue>
    </source>
</reference>
<feature type="compositionally biased region" description="Low complexity" evidence="1">
    <location>
        <begin position="54"/>
        <end position="67"/>
    </location>
</feature>